<dbReference type="EMBL" id="SIDB01000004">
    <property type="protein sequence ID" value="KAI3433601.1"/>
    <property type="molecule type" value="Genomic_DNA"/>
</dbReference>
<keyword evidence="2" id="KW-0472">Membrane</keyword>
<feature type="compositionally biased region" description="Low complexity" evidence="1">
    <location>
        <begin position="419"/>
        <end position="430"/>
    </location>
</feature>
<reference evidence="3" key="1">
    <citation type="journal article" date="2019" name="Plant J.">
        <title>Chlorella vulgaris genome assembly and annotation reveals the molecular basis for metabolic acclimation to high light conditions.</title>
        <authorList>
            <person name="Cecchin M."/>
            <person name="Marcolungo L."/>
            <person name="Rossato M."/>
            <person name="Girolomoni L."/>
            <person name="Cosentino E."/>
            <person name="Cuine S."/>
            <person name="Li-Beisson Y."/>
            <person name="Delledonne M."/>
            <person name="Ballottari M."/>
        </authorList>
    </citation>
    <scope>NUCLEOTIDE SEQUENCE</scope>
    <source>
        <strain evidence="3">211/11P</strain>
    </source>
</reference>
<keyword evidence="4" id="KW-1185">Reference proteome</keyword>
<feature type="transmembrane region" description="Helical" evidence="2">
    <location>
        <begin position="76"/>
        <end position="94"/>
    </location>
</feature>
<keyword evidence="2" id="KW-0812">Transmembrane</keyword>
<name>A0A9D4TSU7_CHLVU</name>
<evidence type="ECO:0000256" key="1">
    <source>
        <dbReference type="SAM" id="MobiDB-lite"/>
    </source>
</evidence>
<evidence type="ECO:0000313" key="3">
    <source>
        <dbReference type="EMBL" id="KAI3433601.1"/>
    </source>
</evidence>
<dbReference type="OrthoDB" id="188035at2759"/>
<evidence type="ECO:0000313" key="4">
    <source>
        <dbReference type="Proteomes" id="UP001055712"/>
    </source>
</evidence>
<dbReference type="Gene3D" id="1.20.1530.20">
    <property type="match status" value="1"/>
</dbReference>
<dbReference type="AlphaFoldDB" id="A0A9D4TSU7"/>
<protein>
    <submittedName>
        <fullName evidence="3">Uncharacterized protein</fullName>
    </submittedName>
</protein>
<feature type="transmembrane region" description="Helical" evidence="2">
    <location>
        <begin position="338"/>
        <end position="360"/>
    </location>
</feature>
<dbReference type="Pfam" id="PF13593">
    <property type="entry name" value="SBF_like"/>
    <property type="match status" value="1"/>
</dbReference>
<feature type="transmembrane region" description="Helical" evidence="2">
    <location>
        <begin position="136"/>
        <end position="157"/>
    </location>
</feature>
<feature type="region of interest" description="Disordered" evidence="1">
    <location>
        <begin position="411"/>
        <end position="444"/>
    </location>
</feature>
<dbReference type="PANTHER" id="PTHR18640">
    <property type="entry name" value="SOLUTE CARRIER FAMILY 10 MEMBER 7"/>
    <property type="match status" value="1"/>
</dbReference>
<accession>A0A9D4TSU7</accession>
<sequence length="444" mass="46787">MSEQPSESGGGNGGAAKGRCTSFKAVDWKKVWARISKFIVTNFLPLSFLVAIIWALAWPAPGKACIEVTIGGDIHVIQEINIILVFFISGLVLKTDDLAAAMKHKLGLAFGLISILFVTPCLGFALRVIPLNPPEFAAGLALFAAVPTTLGVGVSLVRSCGGNEGLALLLTVASNIIGIFSMPLWLKALLGSSSDLDSVSVDIPDLLARLSITILVPSVVGKLLRELPPFSRHVKRFTNKYKTAISMFSVVMLAMIVWQSLSGAQATLLDQQFVQILYVILLAIGQHLVYLFTNFAALHFLFKLPLVDLISAGIMSSQKSAPVAVTVTSYLTSSVSKHGLIIIPAIVGQISQIFIGSALAKWLAPRVKRQKAADAAARLAAAELDGSDDAKRGLQGVIDLSSLGSRSMKSLTDTEADVEAGAVADADPGPEGAPPILAPGTAAR</sequence>
<reference evidence="3" key="2">
    <citation type="submission" date="2020-11" db="EMBL/GenBank/DDBJ databases">
        <authorList>
            <person name="Cecchin M."/>
            <person name="Marcolungo L."/>
            <person name="Rossato M."/>
            <person name="Girolomoni L."/>
            <person name="Cosentino E."/>
            <person name="Cuine S."/>
            <person name="Li-Beisson Y."/>
            <person name="Delledonne M."/>
            <person name="Ballottari M."/>
        </authorList>
    </citation>
    <scope>NUCLEOTIDE SEQUENCE</scope>
    <source>
        <strain evidence="3">211/11P</strain>
        <tissue evidence="3">Whole cell</tissue>
    </source>
</reference>
<dbReference type="InterPro" id="IPR016833">
    <property type="entry name" value="Put_Na-Bile_cotransptr"/>
</dbReference>
<dbReference type="GO" id="GO:0009941">
    <property type="term" value="C:chloroplast envelope"/>
    <property type="evidence" value="ECO:0007669"/>
    <property type="project" value="TreeGrafter"/>
</dbReference>
<gene>
    <name evidence="3" type="ORF">D9Q98_003411</name>
</gene>
<dbReference type="InterPro" id="IPR038770">
    <property type="entry name" value="Na+/solute_symporter_sf"/>
</dbReference>
<feature type="transmembrane region" description="Helical" evidence="2">
    <location>
        <begin position="106"/>
        <end position="130"/>
    </location>
</feature>
<keyword evidence="2" id="KW-1133">Transmembrane helix</keyword>
<organism evidence="3 4">
    <name type="scientific">Chlorella vulgaris</name>
    <name type="common">Green alga</name>
    <dbReference type="NCBI Taxonomy" id="3077"/>
    <lineage>
        <taxon>Eukaryota</taxon>
        <taxon>Viridiplantae</taxon>
        <taxon>Chlorophyta</taxon>
        <taxon>core chlorophytes</taxon>
        <taxon>Trebouxiophyceae</taxon>
        <taxon>Chlorellales</taxon>
        <taxon>Chlorellaceae</taxon>
        <taxon>Chlorella clade</taxon>
        <taxon>Chlorella</taxon>
    </lineage>
</organism>
<feature type="transmembrane region" description="Helical" evidence="2">
    <location>
        <begin position="244"/>
        <end position="261"/>
    </location>
</feature>
<feature type="transmembrane region" description="Helical" evidence="2">
    <location>
        <begin position="273"/>
        <end position="293"/>
    </location>
</feature>
<dbReference type="PANTHER" id="PTHR18640:SF14">
    <property type="entry name" value="SODIUM BILE ACID SYMPORTER FAMILY"/>
    <property type="match status" value="1"/>
</dbReference>
<comment type="caution">
    <text evidence="3">The sequence shown here is derived from an EMBL/GenBank/DDBJ whole genome shotgun (WGS) entry which is preliminary data.</text>
</comment>
<evidence type="ECO:0000256" key="2">
    <source>
        <dbReference type="SAM" id="Phobius"/>
    </source>
</evidence>
<proteinExistence type="predicted"/>
<dbReference type="Proteomes" id="UP001055712">
    <property type="component" value="Unassembled WGS sequence"/>
</dbReference>
<feature type="transmembrane region" description="Helical" evidence="2">
    <location>
        <begin position="38"/>
        <end position="56"/>
    </location>
</feature>
<feature type="transmembrane region" description="Helical" evidence="2">
    <location>
        <begin position="166"/>
        <end position="186"/>
    </location>
</feature>